<dbReference type="AlphaFoldDB" id="A0A183FAF9"/>
<dbReference type="WBParaSite" id="HPBE_0000315101-mRNA-1">
    <property type="protein sequence ID" value="HPBE_0000315101-mRNA-1"/>
    <property type="gene ID" value="HPBE_0000315101"/>
</dbReference>
<dbReference type="Proteomes" id="UP000050761">
    <property type="component" value="Unassembled WGS sequence"/>
</dbReference>
<reference evidence="2" key="1">
    <citation type="submission" date="2019-09" db="UniProtKB">
        <authorList>
            <consortium name="WormBaseParasite"/>
        </authorList>
    </citation>
    <scope>IDENTIFICATION</scope>
</reference>
<sequence>LVVMVAVRKLMEKFFTITDLKYLDDPMPDFHLRKKEDLKRRQSVGEPVEIEVEENQTTIHAVKTEAHLHIPMASGNVIKIPLAAIQEPSHSINMTKEVNSSGMWKHISSRDSRNSLNREIPKITQSDAPLETPEEDEDAIMIKVGVVRLASPHSAFANSVTGLVDGKQALIALLQRQ</sequence>
<name>A0A183FAF9_HELPZ</name>
<proteinExistence type="predicted"/>
<evidence type="ECO:0000313" key="2">
    <source>
        <dbReference type="WBParaSite" id="HPBE_0000315101-mRNA-1"/>
    </source>
</evidence>
<keyword evidence="1" id="KW-1185">Reference proteome</keyword>
<evidence type="ECO:0000313" key="1">
    <source>
        <dbReference type="Proteomes" id="UP000050761"/>
    </source>
</evidence>
<accession>A0A183FAF9</accession>
<organism evidence="1 2">
    <name type="scientific">Heligmosomoides polygyrus</name>
    <name type="common">Parasitic roundworm</name>
    <dbReference type="NCBI Taxonomy" id="6339"/>
    <lineage>
        <taxon>Eukaryota</taxon>
        <taxon>Metazoa</taxon>
        <taxon>Ecdysozoa</taxon>
        <taxon>Nematoda</taxon>
        <taxon>Chromadorea</taxon>
        <taxon>Rhabditida</taxon>
        <taxon>Rhabditina</taxon>
        <taxon>Rhabditomorpha</taxon>
        <taxon>Strongyloidea</taxon>
        <taxon>Heligmosomidae</taxon>
        <taxon>Heligmosomoides</taxon>
    </lineage>
</organism>
<protein>
    <submittedName>
        <fullName evidence="2">ERGI2 protein</fullName>
    </submittedName>
</protein>